<keyword evidence="2" id="KW-1185">Reference proteome</keyword>
<organism evidence="1 2">
    <name type="scientific">Vigna unguiculata</name>
    <name type="common">Cowpea</name>
    <dbReference type="NCBI Taxonomy" id="3917"/>
    <lineage>
        <taxon>Eukaryota</taxon>
        <taxon>Viridiplantae</taxon>
        <taxon>Streptophyta</taxon>
        <taxon>Embryophyta</taxon>
        <taxon>Tracheophyta</taxon>
        <taxon>Spermatophyta</taxon>
        <taxon>Magnoliopsida</taxon>
        <taxon>eudicotyledons</taxon>
        <taxon>Gunneridae</taxon>
        <taxon>Pentapetalae</taxon>
        <taxon>rosids</taxon>
        <taxon>fabids</taxon>
        <taxon>Fabales</taxon>
        <taxon>Fabaceae</taxon>
        <taxon>Papilionoideae</taxon>
        <taxon>50 kb inversion clade</taxon>
        <taxon>NPAAA clade</taxon>
        <taxon>indigoferoid/millettioid clade</taxon>
        <taxon>Phaseoleae</taxon>
        <taxon>Vigna</taxon>
    </lineage>
</organism>
<evidence type="ECO:0000313" key="2">
    <source>
        <dbReference type="Proteomes" id="UP000501690"/>
    </source>
</evidence>
<dbReference type="AlphaFoldDB" id="A0A4D6L4Q1"/>
<name>A0A4D6L4Q1_VIGUN</name>
<dbReference type="EMBL" id="CP039346">
    <property type="protein sequence ID" value="QCD83458.1"/>
    <property type="molecule type" value="Genomic_DNA"/>
</dbReference>
<sequence length="170" mass="18554">MEIHKQGKTGKSWGFTSARISGNSPEFYVPPSGTCMTARRQVKVNGGCSELAARGISVSGQLVRSFRQAIIAWVVGVKALGGTCPPPGGLEACCAQRLVSSAKQYCCSRIGFACFDVRVYKIGVKHVAFLELWLRMTSLELWLGMADEHDELLSCGSSWRVLPVRLPPQY</sequence>
<dbReference type="Proteomes" id="UP000501690">
    <property type="component" value="Linkage Group LG2"/>
</dbReference>
<gene>
    <name evidence="1" type="ORF">DEO72_LG2g3802</name>
</gene>
<evidence type="ECO:0000313" key="1">
    <source>
        <dbReference type="EMBL" id="QCD83458.1"/>
    </source>
</evidence>
<reference evidence="1 2" key="1">
    <citation type="submission" date="2019-04" db="EMBL/GenBank/DDBJ databases">
        <title>An improved genome assembly and genetic linkage map for asparagus bean, Vigna unguiculata ssp. sesquipedialis.</title>
        <authorList>
            <person name="Xia Q."/>
            <person name="Zhang R."/>
            <person name="Dong Y."/>
        </authorList>
    </citation>
    <scope>NUCLEOTIDE SEQUENCE [LARGE SCALE GENOMIC DNA]</scope>
    <source>
        <tissue evidence="1">Leaf</tissue>
    </source>
</reference>
<proteinExistence type="predicted"/>
<protein>
    <submittedName>
        <fullName evidence="1">Uncharacterized protein</fullName>
    </submittedName>
</protein>
<accession>A0A4D6L4Q1</accession>